<organism evidence="2 3">
    <name type="scientific">Planococcus shenhongbingii</name>
    <dbReference type="NCBI Taxonomy" id="3058398"/>
    <lineage>
        <taxon>Bacteria</taxon>
        <taxon>Bacillati</taxon>
        <taxon>Bacillota</taxon>
        <taxon>Bacilli</taxon>
        <taxon>Bacillales</taxon>
        <taxon>Caryophanaceae</taxon>
        <taxon>Planococcus</taxon>
    </lineage>
</organism>
<keyword evidence="3" id="KW-1185">Reference proteome</keyword>
<protein>
    <submittedName>
        <fullName evidence="2">Endonuclease/exonuclease/phosphatase family protein</fullName>
    </submittedName>
</protein>
<dbReference type="GO" id="GO:0004519">
    <property type="term" value="F:endonuclease activity"/>
    <property type="evidence" value="ECO:0007669"/>
    <property type="project" value="UniProtKB-KW"/>
</dbReference>
<evidence type="ECO:0000313" key="2">
    <source>
        <dbReference type="EMBL" id="MDN7246847.1"/>
    </source>
</evidence>
<feature type="domain" description="Endonuclease/exonuclease/phosphatase" evidence="1">
    <location>
        <begin position="15"/>
        <end position="253"/>
    </location>
</feature>
<dbReference type="Pfam" id="PF03372">
    <property type="entry name" value="Exo_endo_phos"/>
    <property type="match status" value="1"/>
</dbReference>
<evidence type="ECO:0000313" key="3">
    <source>
        <dbReference type="Proteomes" id="UP001172142"/>
    </source>
</evidence>
<dbReference type="EMBL" id="JAUJWU010000004">
    <property type="protein sequence ID" value="MDN7246847.1"/>
    <property type="molecule type" value="Genomic_DNA"/>
</dbReference>
<evidence type="ECO:0000259" key="1">
    <source>
        <dbReference type="Pfam" id="PF03372"/>
    </source>
</evidence>
<gene>
    <name evidence="2" type="ORF">QWY13_15260</name>
</gene>
<accession>A0ABT8NGR2</accession>
<dbReference type="PANTHER" id="PTHR14859:SF15">
    <property type="entry name" value="ENDONUCLEASE_EXONUCLEASE_PHOSPHATASE DOMAIN-CONTAINING PROTEIN"/>
    <property type="match status" value="1"/>
</dbReference>
<dbReference type="InterPro" id="IPR036691">
    <property type="entry name" value="Endo/exonu/phosph_ase_sf"/>
</dbReference>
<proteinExistence type="predicted"/>
<dbReference type="PANTHER" id="PTHR14859">
    <property type="entry name" value="CALCOFLUOR WHITE HYPERSENSITIVE PROTEIN PRECURSOR"/>
    <property type="match status" value="1"/>
</dbReference>
<dbReference type="Proteomes" id="UP001172142">
    <property type="component" value="Unassembled WGS sequence"/>
</dbReference>
<dbReference type="InterPro" id="IPR051916">
    <property type="entry name" value="GPI-anchor_lipid_remodeler"/>
</dbReference>
<reference evidence="2 3" key="1">
    <citation type="submission" date="2023-07" db="EMBL/GenBank/DDBJ databases">
        <title>Novel species in genus Planococcus.</title>
        <authorList>
            <person name="Ning S."/>
        </authorList>
    </citation>
    <scope>NUCLEOTIDE SEQUENCE [LARGE SCALE GENOMIC DNA]</scope>
    <source>
        <strain evidence="2 3">N017</strain>
    </source>
</reference>
<keyword evidence="2" id="KW-0378">Hydrolase</keyword>
<dbReference type="SUPFAM" id="SSF56219">
    <property type="entry name" value="DNase I-like"/>
    <property type="match status" value="1"/>
</dbReference>
<keyword evidence="2" id="KW-0255">Endonuclease</keyword>
<name>A0ABT8NGR2_9BACL</name>
<sequence length="282" mass="31952">MEREKLPPTVPIKVMSFNIAHGLGMNNVVDLEKTASVIEQSEAEIVGLQELDRHFTERSEFIDQVDWLSSRLGMYGAFGANLDLEPNEPERPRRQYGNAVLSKHPIKYVENHLLTKVVSPIANSEQRGMLEVVLEVKGTYLSFFNTHLSLKEEELKVSIDEILEITEKSRFPKIITGDFNAAPDHLQIKRLENHYDDVFLKMDKDNSYTYPAPYTHEADGVKLKPVTRIDYIFTDQNLEPAKATVIETAVSDHLPIAADLVLSRTANAMKSSAQAEQLKLFK</sequence>
<keyword evidence="2" id="KW-0540">Nuclease</keyword>
<comment type="caution">
    <text evidence="2">The sequence shown here is derived from an EMBL/GenBank/DDBJ whole genome shotgun (WGS) entry which is preliminary data.</text>
</comment>
<dbReference type="InterPro" id="IPR005135">
    <property type="entry name" value="Endo/exonuclease/phosphatase"/>
</dbReference>
<dbReference type="RefSeq" id="WP_300991031.1">
    <property type="nucleotide sequence ID" value="NZ_CP129235.1"/>
</dbReference>
<dbReference type="Gene3D" id="3.60.10.10">
    <property type="entry name" value="Endonuclease/exonuclease/phosphatase"/>
    <property type="match status" value="1"/>
</dbReference>